<dbReference type="GO" id="GO:0030162">
    <property type="term" value="P:regulation of proteolysis"/>
    <property type="evidence" value="ECO:0007669"/>
    <property type="project" value="TreeGrafter"/>
</dbReference>
<dbReference type="PANTHER" id="PTHR11362">
    <property type="entry name" value="PHOSPHATIDYLETHANOLAMINE-BINDING PROTEIN"/>
    <property type="match status" value="1"/>
</dbReference>
<dbReference type="InterPro" id="IPR008914">
    <property type="entry name" value="PEBP"/>
</dbReference>
<evidence type="ECO:0000313" key="3">
    <source>
        <dbReference type="EMBL" id="QSZ36060.1"/>
    </source>
</evidence>
<dbReference type="InterPro" id="IPR036610">
    <property type="entry name" value="PEBP-like_sf"/>
</dbReference>
<feature type="chain" id="PRO_5032767728" description="Phosphatidylethanolamine-binding protein" evidence="2">
    <location>
        <begin position="21"/>
        <end position="240"/>
    </location>
</feature>
<name>A0A8A3PLQ3_9HELO</name>
<dbReference type="SUPFAM" id="SSF49777">
    <property type="entry name" value="PEBP-like"/>
    <property type="match status" value="1"/>
</dbReference>
<dbReference type="GO" id="GO:0046578">
    <property type="term" value="P:regulation of Ras protein signal transduction"/>
    <property type="evidence" value="ECO:0007669"/>
    <property type="project" value="TreeGrafter"/>
</dbReference>
<dbReference type="EMBL" id="CP063410">
    <property type="protein sequence ID" value="QSZ36060.1"/>
    <property type="molecule type" value="Genomic_DNA"/>
</dbReference>
<protein>
    <recommendedName>
        <fullName evidence="5">Phosphatidylethanolamine-binding protein</fullName>
    </recommendedName>
</protein>
<dbReference type="InterPro" id="IPR035810">
    <property type="entry name" value="PEBP_euk"/>
</dbReference>
<dbReference type="GO" id="GO:0005543">
    <property type="term" value="F:phospholipid binding"/>
    <property type="evidence" value="ECO:0007669"/>
    <property type="project" value="TreeGrafter"/>
</dbReference>
<dbReference type="Gene3D" id="3.90.280.10">
    <property type="entry name" value="PEBP-like"/>
    <property type="match status" value="1"/>
</dbReference>
<keyword evidence="2" id="KW-0732">Signal</keyword>
<evidence type="ECO:0008006" key="5">
    <source>
        <dbReference type="Google" id="ProtNLM"/>
    </source>
</evidence>
<dbReference type="GO" id="GO:0030414">
    <property type="term" value="F:peptidase inhibitor activity"/>
    <property type="evidence" value="ECO:0007669"/>
    <property type="project" value="TreeGrafter"/>
</dbReference>
<dbReference type="PANTHER" id="PTHR11362:SF148">
    <property type="entry name" value="CARBOXYPEPTIDASE Y INHIBITOR"/>
    <property type="match status" value="1"/>
</dbReference>
<dbReference type="Pfam" id="PF01161">
    <property type="entry name" value="PBP"/>
    <property type="match status" value="1"/>
</dbReference>
<sequence>MQLIIPLTFLALAFVELTSALVVSPKSYNQDPYESGDIHADELKSLKGIQKILKKADIIDEVLDPFIPSCYVVPSYSSKRVKLGNTIKPSKTQDAPSLGIFCPGKKDVSGGLTVILTDPDAPSRNDDSLSEMCHWIARVPGVMIGKLGVVADVNASDLLHVVDYKPPAPPKGTGKHRYVFVLLEGENEKLQVPEQRKRWGFETPGSGVREWAGRENLTVLGANFHLEKYHEGTKDSQFEI</sequence>
<proteinExistence type="inferred from homology"/>
<organism evidence="3 4">
    <name type="scientific">Monilinia vaccinii-corymbosi</name>
    <dbReference type="NCBI Taxonomy" id="61207"/>
    <lineage>
        <taxon>Eukaryota</taxon>
        <taxon>Fungi</taxon>
        <taxon>Dikarya</taxon>
        <taxon>Ascomycota</taxon>
        <taxon>Pezizomycotina</taxon>
        <taxon>Leotiomycetes</taxon>
        <taxon>Helotiales</taxon>
        <taxon>Sclerotiniaceae</taxon>
        <taxon>Monilinia</taxon>
    </lineage>
</organism>
<dbReference type="AlphaFoldDB" id="A0A8A3PLQ3"/>
<dbReference type="CDD" id="cd00866">
    <property type="entry name" value="PEBP_euk"/>
    <property type="match status" value="1"/>
</dbReference>
<evidence type="ECO:0000313" key="4">
    <source>
        <dbReference type="Proteomes" id="UP000672032"/>
    </source>
</evidence>
<dbReference type="PROSITE" id="PS01220">
    <property type="entry name" value="PBP"/>
    <property type="match status" value="1"/>
</dbReference>
<reference evidence="3" key="1">
    <citation type="submission" date="2020-10" db="EMBL/GenBank/DDBJ databases">
        <title>Genome Sequence of Monilinia vaccinii-corymbosi Sheds Light on Mummy Berry Disease Infection of Blueberry and Mating Type.</title>
        <authorList>
            <person name="Yow A.G."/>
            <person name="Zhang Y."/>
            <person name="Bansal K."/>
            <person name="Eacker S.M."/>
            <person name="Sullivan S."/>
            <person name="Liachko I."/>
            <person name="Cubeta M.A."/>
            <person name="Rollins J.A."/>
            <person name="Ashrafi H."/>
        </authorList>
    </citation>
    <scope>NUCLEOTIDE SEQUENCE</scope>
    <source>
        <strain evidence="3">RL-1</strain>
    </source>
</reference>
<dbReference type="InterPro" id="IPR001858">
    <property type="entry name" value="Phosphatidylethanolamine-bd_CS"/>
</dbReference>
<accession>A0A8A3PLQ3</accession>
<comment type="similarity">
    <text evidence="1">Belongs to the phosphatidylethanolamine-binding protein family.</text>
</comment>
<dbReference type="OrthoDB" id="2506647at2759"/>
<keyword evidence="4" id="KW-1185">Reference proteome</keyword>
<evidence type="ECO:0000256" key="1">
    <source>
        <dbReference type="ARBA" id="ARBA00007091"/>
    </source>
</evidence>
<feature type="signal peptide" evidence="2">
    <location>
        <begin position="1"/>
        <end position="20"/>
    </location>
</feature>
<evidence type="ECO:0000256" key="2">
    <source>
        <dbReference type="SAM" id="SignalP"/>
    </source>
</evidence>
<gene>
    <name evidence="3" type="ORF">DSL72_007184</name>
</gene>
<dbReference type="Proteomes" id="UP000672032">
    <property type="component" value="Chromosome 6"/>
</dbReference>